<reference evidence="2" key="2">
    <citation type="journal article" date="2023" name="IMA Fungus">
        <title>Comparative genomic study of the Penicillium genus elucidates a diverse pangenome and 15 lateral gene transfer events.</title>
        <authorList>
            <person name="Petersen C."/>
            <person name="Sorensen T."/>
            <person name="Nielsen M.R."/>
            <person name="Sondergaard T.E."/>
            <person name="Sorensen J.L."/>
            <person name="Fitzpatrick D.A."/>
            <person name="Frisvad J.C."/>
            <person name="Nielsen K.L."/>
        </authorList>
    </citation>
    <scope>NUCLEOTIDE SEQUENCE</scope>
    <source>
        <strain evidence="2">IBT 34128</strain>
    </source>
</reference>
<protein>
    <submittedName>
        <fullName evidence="2">Telomere end binding protein</fullName>
    </submittedName>
</protein>
<organism evidence="2 3">
    <name type="scientific">Penicillium alfredii</name>
    <dbReference type="NCBI Taxonomy" id="1506179"/>
    <lineage>
        <taxon>Eukaryota</taxon>
        <taxon>Fungi</taxon>
        <taxon>Dikarya</taxon>
        <taxon>Ascomycota</taxon>
        <taxon>Pezizomycotina</taxon>
        <taxon>Eurotiomycetes</taxon>
        <taxon>Eurotiomycetidae</taxon>
        <taxon>Eurotiales</taxon>
        <taxon>Aspergillaceae</taxon>
        <taxon>Penicillium</taxon>
    </lineage>
</organism>
<comment type="caution">
    <text evidence="2">The sequence shown here is derived from an EMBL/GenBank/DDBJ whole genome shotgun (WGS) entry which is preliminary data.</text>
</comment>
<feature type="compositionally biased region" description="Acidic residues" evidence="1">
    <location>
        <begin position="547"/>
        <end position="572"/>
    </location>
</feature>
<feature type="compositionally biased region" description="Pro residues" evidence="1">
    <location>
        <begin position="331"/>
        <end position="344"/>
    </location>
</feature>
<dbReference type="GeneID" id="81391749"/>
<dbReference type="AlphaFoldDB" id="A0A9W9FQU2"/>
<evidence type="ECO:0000313" key="2">
    <source>
        <dbReference type="EMBL" id="KAJ5104652.1"/>
    </source>
</evidence>
<proteinExistence type="predicted"/>
<accession>A0A9W9FQU2</accession>
<feature type="region of interest" description="Disordered" evidence="1">
    <location>
        <begin position="704"/>
        <end position="784"/>
    </location>
</feature>
<keyword evidence="3" id="KW-1185">Reference proteome</keyword>
<feature type="region of interest" description="Disordered" evidence="1">
    <location>
        <begin position="219"/>
        <end position="265"/>
    </location>
</feature>
<dbReference type="Proteomes" id="UP001141434">
    <property type="component" value="Unassembled WGS sequence"/>
</dbReference>
<evidence type="ECO:0000256" key="1">
    <source>
        <dbReference type="SAM" id="MobiDB-lite"/>
    </source>
</evidence>
<name>A0A9W9FQU2_9EURO</name>
<dbReference type="OrthoDB" id="5363079at2759"/>
<evidence type="ECO:0000313" key="3">
    <source>
        <dbReference type="Proteomes" id="UP001141434"/>
    </source>
</evidence>
<feature type="region of interest" description="Disordered" evidence="1">
    <location>
        <begin position="293"/>
        <end position="354"/>
    </location>
</feature>
<feature type="compositionally biased region" description="Acidic residues" evidence="1">
    <location>
        <begin position="713"/>
        <end position="740"/>
    </location>
</feature>
<dbReference type="RefSeq" id="XP_056513648.1">
    <property type="nucleotide sequence ID" value="XM_056652581.1"/>
</dbReference>
<gene>
    <name evidence="2" type="ORF">NUU61_001999</name>
</gene>
<feature type="compositionally biased region" description="Basic and acidic residues" evidence="1">
    <location>
        <begin position="742"/>
        <end position="756"/>
    </location>
</feature>
<reference evidence="2" key="1">
    <citation type="submission" date="2022-11" db="EMBL/GenBank/DDBJ databases">
        <authorList>
            <person name="Petersen C."/>
        </authorList>
    </citation>
    <scope>NUCLEOTIDE SEQUENCE</scope>
    <source>
        <strain evidence="2">IBT 34128</strain>
    </source>
</reference>
<dbReference type="EMBL" id="JAPMSZ010000004">
    <property type="protein sequence ID" value="KAJ5104652.1"/>
    <property type="molecule type" value="Genomic_DNA"/>
</dbReference>
<feature type="compositionally biased region" description="Acidic residues" evidence="1">
    <location>
        <begin position="595"/>
        <end position="605"/>
    </location>
</feature>
<feature type="compositionally biased region" description="Acidic residues" evidence="1">
    <location>
        <begin position="489"/>
        <end position="510"/>
    </location>
</feature>
<feature type="compositionally biased region" description="Acidic residues" evidence="1">
    <location>
        <begin position="618"/>
        <end position="644"/>
    </location>
</feature>
<feature type="compositionally biased region" description="Basic and acidic residues" evidence="1">
    <location>
        <begin position="573"/>
        <end position="590"/>
    </location>
</feature>
<sequence length="784" mass="86099">MDATDPSPAPNVLAHLTKAPIAALSPTLEQPEEKCILANVTLVWPYSSSTRSISLLLSEPDFRLRRSNGQVKVVFHWHVAERVAESHVGIGDSVCLALRGSKWVANETATQTPGKYVAWDAHFESGVSIESHVPVPSVAEFAPPTTPGRISMDPEIDGAPGIGSWGSPAFSKSSRKSFGEALDSAFDPFAEEDGSVPGKGRKRPRFSLRREEWRIVDEPESPREREGTVDWEHELDEEEKLEKEANQADTNVEPENDIPIPDAVENYHSPELTSYESAPVFAKPSLELTGSILERRAEQSANTASSGPVNLAEQDDLRATFRLPTDTPHLQPIPSPGLPIPSPLVPNQNHPQGYFSSMSAATQAQDIPSIPEEIRPNTTTNSTVLPRLTPPSPLQAADISAAHAETAHQNPPIDSFELFTHPSASTSFPGHVPAEINGEVPTSFEEEVHPFESRGNLEMHTADIDMGNADDQMQFPSAAEGVIRRSVEENDQEDWGGNEKNEDEDEEAEEAQGSNMVSMEEEEFGAQDGFQPEVQPQDLPHSTSSPELDEENGDIPEAEEEPRDYEPEAIEIPEDKADVSPEVMVRDRSHSLTYSEDERDPEAADEALQHEEASDSASPDDYDNDFQTEAEVPEELGYESEEEHDSLPPPTQHEVIVLDSDSDDELASEQPVATPSQPPRPQNRSYHEGLSTLSAVAEFAMDGNDEAWSVIGEELDNEGPKSEEEDDDQVHETDTDESSVDELARDHYDFRGREVSAEDQDDDQSMEAKSEEIAANSGGVRPRC</sequence>
<feature type="compositionally biased region" description="Polar residues" evidence="1">
    <location>
        <begin position="299"/>
        <end position="308"/>
    </location>
</feature>
<feature type="compositionally biased region" description="Basic and acidic residues" evidence="1">
    <location>
        <begin position="219"/>
        <end position="232"/>
    </location>
</feature>
<feature type="region of interest" description="Disordered" evidence="1">
    <location>
        <begin position="468"/>
        <end position="691"/>
    </location>
</feature>